<feature type="domain" description="DUF1858" evidence="1">
    <location>
        <begin position="3"/>
        <end position="62"/>
    </location>
</feature>
<dbReference type="InterPro" id="IPR018720">
    <property type="entry name" value="DUF2249"/>
</dbReference>
<dbReference type="RefSeq" id="WP_377523727.1">
    <property type="nucleotide sequence ID" value="NZ_JBHTLD010000032.1"/>
</dbReference>
<evidence type="ECO:0000259" key="1">
    <source>
        <dbReference type="Pfam" id="PF08984"/>
    </source>
</evidence>
<protein>
    <submittedName>
        <fullName evidence="3">DUF2249 domain-containing protein</fullName>
    </submittedName>
</protein>
<organism evidence="3 4">
    <name type="scientific">Pontibacter rugosus</name>
    <dbReference type="NCBI Taxonomy" id="1745966"/>
    <lineage>
        <taxon>Bacteria</taxon>
        <taxon>Pseudomonadati</taxon>
        <taxon>Bacteroidota</taxon>
        <taxon>Cytophagia</taxon>
        <taxon>Cytophagales</taxon>
        <taxon>Hymenobacteraceae</taxon>
        <taxon>Pontibacter</taxon>
    </lineage>
</organism>
<proteinExistence type="predicted"/>
<sequence length="274" mass="30662">MEIAANTKIAALIKENEKAIEAIASINKHFEKLRNPLLRKLLASRVTIADAARIGGCEVEAFYKQLAPLGFTCSSKKTEQVAQAKTSISGMPDFLKQLPQANINVLDVCEDIAIGNDPFLKIMDAVDGLNESSALLLINSFEPTPLITILDKKGYSAYTQEQEPDLIHTYFWRSNGKVAEAADCTSQENSFEEQLTLFEGRFKAIDVRYLEMPQPMATILQELEQLPEDKALYVLHRQVPQFLLPQLKERGFAIAIQKASPSKVYLLIYKDKTP</sequence>
<dbReference type="InterPro" id="IPR038062">
    <property type="entry name" value="ScdA-like_N_sf"/>
</dbReference>
<reference evidence="4" key="1">
    <citation type="journal article" date="2019" name="Int. J. Syst. Evol. Microbiol.">
        <title>The Global Catalogue of Microorganisms (GCM) 10K type strain sequencing project: providing services to taxonomists for standard genome sequencing and annotation.</title>
        <authorList>
            <consortium name="The Broad Institute Genomics Platform"/>
            <consortium name="The Broad Institute Genome Sequencing Center for Infectious Disease"/>
            <person name="Wu L."/>
            <person name="Ma J."/>
        </authorList>
    </citation>
    <scope>NUCLEOTIDE SEQUENCE [LARGE SCALE GENOMIC DNA]</scope>
    <source>
        <strain evidence="4">JCM 31319</strain>
    </source>
</reference>
<dbReference type="SUPFAM" id="SSF140683">
    <property type="entry name" value="SP0561-like"/>
    <property type="match status" value="1"/>
</dbReference>
<keyword evidence="4" id="KW-1185">Reference proteome</keyword>
<evidence type="ECO:0000313" key="3">
    <source>
        <dbReference type="EMBL" id="MFD1185687.1"/>
    </source>
</evidence>
<dbReference type="EMBL" id="JBHTLD010000032">
    <property type="protein sequence ID" value="MFD1185687.1"/>
    <property type="molecule type" value="Genomic_DNA"/>
</dbReference>
<dbReference type="Proteomes" id="UP001597094">
    <property type="component" value="Unassembled WGS sequence"/>
</dbReference>
<dbReference type="Gene3D" id="1.10.3910.10">
    <property type="entry name" value="SP0561-like"/>
    <property type="match status" value="1"/>
</dbReference>
<feature type="domain" description="DUF2249" evidence="2">
    <location>
        <begin position="205"/>
        <end position="268"/>
    </location>
</feature>
<evidence type="ECO:0000313" key="4">
    <source>
        <dbReference type="Proteomes" id="UP001597094"/>
    </source>
</evidence>
<dbReference type="Pfam" id="PF10006">
    <property type="entry name" value="DUF2249"/>
    <property type="match status" value="2"/>
</dbReference>
<comment type="caution">
    <text evidence="3">The sequence shown here is derived from an EMBL/GenBank/DDBJ whole genome shotgun (WGS) entry which is preliminary data.</text>
</comment>
<gene>
    <name evidence="3" type="ORF">ACFQ2O_05655</name>
</gene>
<dbReference type="Pfam" id="PF08984">
    <property type="entry name" value="DUF1858"/>
    <property type="match status" value="1"/>
</dbReference>
<evidence type="ECO:0000259" key="2">
    <source>
        <dbReference type="Pfam" id="PF10006"/>
    </source>
</evidence>
<name>A0ABW3SML0_9BACT</name>
<dbReference type="InterPro" id="IPR015077">
    <property type="entry name" value="DUF1858"/>
</dbReference>
<accession>A0ABW3SML0</accession>
<feature type="domain" description="DUF2249" evidence="2">
    <location>
        <begin position="106"/>
        <end position="173"/>
    </location>
</feature>